<feature type="compositionally biased region" description="Polar residues" evidence="1">
    <location>
        <begin position="9"/>
        <end position="30"/>
    </location>
</feature>
<feature type="region of interest" description="Disordered" evidence="1">
    <location>
        <begin position="1"/>
        <end position="30"/>
    </location>
</feature>
<proteinExistence type="predicted"/>
<keyword evidence="3" id="KW-1185">Reference proteome</keyword>
<evidence type="ECO:0000256" key="1">
    <source>
        <dbReference type="SAM" id="MobiDB-lite"/>
    </source>
</evidence>
<dbReference type="AlphaFoldDB" id="A0A6A6L2Z7"/>
<gene>
    <name evidence="2" type="ORF">GH714_007036</name>
</gene>
<dbReference type="EMBL" id="JAAGAX010000013">
    <property type="protein sequence ID" value="KAF2294049.1"/>
    <property type="molecule type" value="Genomic_DNA"/>
</dbReference>
<dbReference type="Proteomes" id="UP000467840">
    <property type="component" value="Chromosome 7"/>
</dbReference>
<organism evidence="2 3">
    <name type="scientific">Hevea brasiliensis</name>
    <name type="common">Para rubber tree</name>
    <name type="synonym">Siphonia brasiliensis</name>
    <dbReference type="NCBI Taxonomy" id="3981"/>
    <lineage>
        <taxon>Eukaryota</taxon>
        <taxon>Viridiplantae</taxon>
        <taxon>Streptophyta</taxon>
        <taxon>Embryophyta</taxon>
        <taxon>Tracheophyta</taxon>
        <taxon>Spermatophyta</taxon>
        <taxon>Magnoliopsida</taxon>
        <taxon>eudicotyledons</taxon>
        <taxon>Gunneridae</taxon>
        <taxon>Pentapetalae</taxon>
        <taxon>rosids</taxon>
        <taxon>fabids</taxon>
        <taxon>Malpighiales</taxon>
        <taxon>Euphorbiaceae</taxon>
        <taxon>Crotonoideae</taxon>
        <taxon>Micrandreae</taxon>
        <taxon>Hevea</taxon>
    </lineage>
</organism>
<dbReference type="Pfam" id="PF14223">
    <property type="entry name" value="Retrotran_gag_2"/>
    <property type="match status" value="1"/>
</dbReference>
<protein>
    <submittedName>
        <fullName evidence="2">Uncharacterized protein</fullName>
    </submittedName>
</protein>
<evidence type="ECO:0000313" key="2">
    <source>
        <dbReference type="EMBL" id="KAF2294049.1"/>
    </source>
</evidence>
<name>A0A6A6L2Z7_HEVBR</name>
<accession>A0A6A6L2Z7</accession>
<comment type="caution">
    <text evidence="2">The sequence shown here is derived from an EMBL/GenBank/DDBJ whole genome shotgun (WGS) entry which is preliminary data.</text>
</comment>
<evidence type="ECO:0000313" key="3">
    <source>
        <dbReference type="Proteomes" id="UP000467840"/>
    </source>
</evidence>
<sequence>MNERPRPAKQSNIDQNSDYKNQSEQMRGSTGAMTTSVMFYLLGQDLWEIVGGVKTSAPTNSEYLKKRKARVGKAMYALSISVEDELLQRIKDAKTPKEAWDTFAELFT</sequence>
<reference evidence="2 3" key="1">
    <citation type="journal article" date="2020" name="Mol. Plant">
        <title>The Chromosome-Based Rubber Tree Genome Provides New Insights into Spurge Genome Evolution and Rubber Biosynthesis.</title>
        <authorList>
            <person name="Liu J."/>
            <person name="Shi C."/>
            <person name="Shi C.C."/>
            <person name="Li W."/>
            <person name="Zhang Q.J."/>
            <person name="Zhang Y."/>
            <person name="Li K."/>
            <person name="Lu H.F."/>
            <person name="Shi C."/>
            <person name="Zhu S.T."/>
            <person name="Xiao Z.Y."/>
            <person name="Nan H."/>
            <person name="Yue Y."/>
            <person name="Zhu X.G."/>
            <person name="Wu Y."/>
            <person name="Hong X.N."/>
            <person name="Fan G.Y."/>
            <person name="Tong Y."/>
            <person name="Zhang D."/>
            <person name="Mao C.L."/>
            <person name="Liu Y.L."/>
            <person name="Hao S.J."/>
            <person name="Liu W.Q."/>
            <person name="Lv M.Q."/>
            <person name="Zhang H.B."/>
            <person name="Liu Y."/>
            <person name="Hu-Tang G.R."/>
            <person name="Wang J.P."/>
            <person name="Wang J.H."/>
            <person name="Sun Y.H."/>
            <person name="Ni S.B."/>
            <person name="Chen W.B."/>
            <person name="Zhang X.C."/>
            <person name="Jiao Y.N."/>
            <person name="Eichler E.E."/>
            <person name="Li G.H."/>
            <person name="Liu X."/>
            <person name="Gao L.Z."/>
        </authorList>
    </citation>
    <scope>NUCLEOTIDE SEQUENCE [LARGE SCALE GENOMIC DNA]</scope>
    <source>
        <strain evidence="3">cv. GT1</strain>
        <tissue evidence="2">Leaf</tissue>
    </source>
</reference>